<proteinExistence type="predicted"/>
<protein>
    <submittedName>
        <fullName evidence="1">Uncharacterized protein</fullName>
    </submittedName>
</protein>
<name>A0A385GNL5_9APIC</name>
<accession>A0A385GNL5</accession>
<reference evidence="1" key="1">
    <citation type="journal article" date="2018" name="Int. J. Parasitol.">
        <title>Insights into the evolution and drug susceptibility of Babesia duncani from the sequence of its mitochondrial and apicoplast genomes.</title>
        <authorList>
            <person name="Virji A.Z."/>
            <person name="Thekkiniath J."/>
            <person name="Ma W."/>
            <person name="Lawres L."/>
            <person name="Knight J."/>
            <person name="Swei A."/>
            <person name="Roch K.L."/>
            <person name="Ben Mamoun C."/>
        </authorList>
    </citation>
    <scope>NUCLEOTIDE SEQUENCE</scope>
    <source>
        <strain evidence="1">WA-1</strain>
    </source>
</reference>
<dbReference type="AlphaFoldDB" id="A0A385GNL5"/>
<organism evidence="1">
    <name type="scientific">Babesia duncani</name>
    <dbReference type="NCBI Taxonomy" id="323732"/>
    <lineage>
        <taxon>Eukaryota</taxon>
        <taxon>Sar</taxon>
        <taxon>Alveolata</taxon>
        <taxon>Apicomplexa</taxon>
        <taxon>Aconoidasida</taxon>
        <taxon>Piroplasmida</taxon>
        <taxon>Babesiidae</taxon>
        <taxon>Babesia</taxon>
    </lineage>
</organism>
<sequence>MYKLLTFEFVNIKKRSTSIKYNNSLYNFKKKKLRRILFRQKKYLRFLSLNV</sequence>
<evidence type="ECO:0000313" key="1">
    <source>
        <dbReference type="EMBL" id="AXX76221.1"/>
    </source>
</evidence>
<dbReference type="EMBL" id="MH107388">
    <property type="protein sequence ID" value="AXX76221.1"/>
    <property type="molecule type" value="Genomic_DNA"/>
</dbReference>
<gene>
    <name evidence="1" type="primary">HypG</name>
</gene>